<dbReference type="Proteomes" id="UP000693738">
    <property type="component" value="Unassembled WGS sequence"/>
</dbReference>
<sequence length="173" mass="20149">MPKERKFRKTDPKSLEKKSKSFRFSNLETYGDTLDTLPSHKKKQQSEHEEPLKYMRTALFHILNDRWTGRRKRQLSTESQKFCSRVGNIYIKALELALEMGTTNDDTEMEWRYEPTKHVHLVRTIEEEASYPDGAVVSPWQTETNTTCRSALNEPDSGRNSSSVDEVPSSQDY</sequence>
<comment type="caution">
    <text evidence="2">The sequence shown here is derived from an EMBL/GenBank/DDBJ whole genome shotgun (WGS) entry which is preliminary data.</text>
</comment>
<reference evidence="2" key="1">
    <citation type="submission" date="2021-05" db="EMBL/GenBank/DDBJ databases">
        <authorList>
            <person name="Khan N."/>
        </authorList>
    </citation>
    <scope>NUCLEOTIDE SEQUENCE</scope>
</reference>
<proteinExistence type="predicted"/>
<protein>
    <submittedName>
        <fullName evidence="2">Uncharacterized protein</fullName>
    </submittedName>
</protein>
<feature type="region of interest" description="Disordered" evidence="1">
    <location>
        <begin position="31"/>
        <end position="50"/>
    </location>
</feature>
<gene>
    <name evidence="2" type="ORF">FEQUK3_LOCUS12179</name>
</gene>
<organism evidence="2 3">
    <name type="scientific">Fusarium equiseti</name>
    <name type="common">Fusarium scirpi</name>
    <dbReference type="NCBI Taxonomy" id="61235"/>
    <lineage>
        <taxon>Eukaryota</taxon>
        <taxon>Fungi</taxon>
        <taxon>Dikarya</taxon>
        <taxon>Ascomycota</taxon>
        <taxon>Pezizomycotina</taxon>
        <taxon>Sordariomycetes</taxon>
        <taxon>Hypocreomycetidae</taxon>
        <taxon>Hypocreales</taxon>
        <taxon>Nectriaceae</taxon>
        <taxon>Fusarium</taxon>
        <taxon>Fusarium incarnatum-equiseti species complex</taxon>
    </lineage>
</organism>
<feature type="compositionally biased region" description="Polar residues" evidence="1">
    <location>
        <begin position="139"/>
        <end position="150"/>
    </location>
</feature>
<accession>A0A8J2NFM5</accession>
<dbReference type="EMBL" id="CAJSTJ010000206">
    <property type="protein sequence ID" value="CAG7566466.1"/>
    <property type="molecule type" value="Genomic_DNA"/>
</dbReference>
<name>A0A8J2NFM5_FUSEQ</name>
<dbReference type="AlphaFoldDB" id="A0A8J2NFM5"/>
<feature type="compositionally biased region" description="Polar residues" evidence="1">
    <location>
        <begin position="158"/>
        <end position="173"/>
    </location>
</feature>
<evidence type="ECO:0000313" key="3">
    <source>
        <dbReference type="Proteomes" id="UP000693738"/>
    </source>
</evidence>
<evidence type="ECO:0000313" key="2">
    <source>
        <dbReference type="EMBL" id="CAG7566466.1"/>
    </source>
</evidence>
<feature type="compositionally biased region" description="Basic and acidic residues" evidence="1">
    <location>
        <begin position="1"/>
        <end position="19"/>
    </location>
</feature>
<feature type="region of interest" description="Disordered" evidence="1">
    <location>
        <begin position="1"/>
        <end position="22"/>
    </location>
</feature>
<evidence type="ECO:0000256" key="1">
    <source>
        <dbReference type="SAM" id="MobiDB-lite"/>
    </source>
</evidence>
<feature type="region of interest" description="Disordered" evidence="1">
    <location>
        <begin position="133"/>
        <end position="173"/>
    </location>
</feature>